<gene>
    <name evidence="1" type="ORF">L484_012667</name>
</gene>
<keyword evidence="2" id="KW-1185">Reference proteome</keyword>
<evidence type="ECO:0000313" key="2">
    <source>
        <dbReference type="Proteomes" id="UP000030645"/>
    </source>
</evidence>
<protein>
    <submittedName>
        <fullName evidence="1">Uncharacterized protein</fullName>
    </submittedName>
</protein>
<evidence type="ECO:0000313" key="1">
    <source>
        <dbReference type="EMBL" id="EXB28908.1"/>
    </source>
</evidence>
<sequence length="140" mass="15614">MRTLVMLKSLDHVVAMVLNSFCDPHGLASLMRNLSWQTETWTIVLFAVTLSSSTNCFMYMLQFSSNGEDRVVVGTLDVNQCIRLLDEIVGKKPQELERLLAVKEGTLPQQPASDDDISITLLVRMLDGQQIAPNPCGLYL</sequence>
<dbReference type="EMBL" id="KE343425">
    <property type="protein sequence ID" value="EXB28908.1"/>
    <property type="molecule type" value="Genomic_DNA"/>
</dbReference>
<reference evidence="2" key="1">
    <citation type="submission" date="2013-01" db="EMBL/GenBank/DDBJ databases">
        <title>Draft Genome Sequence of a Mulberry Tree, Morus notabilis C.K. Schneid.</title>
        <authorList>
            <person name="He N."/>
            <person name="Zhao S."/>
        </authorList>
    </citation>
    <scope>NUCLEOTIDE SEQUENCE</scope>
</reference>
<name>W9QD51_9ROSA</name>
<dbReference type="Proteomes" id="UP000030645">
    <property type="component" value="Unassembled WGS sequence"/>
</dbReference>
<dbReference type="AlphaFoldDB" id="W9QD51"/>
<proteinExistence type="predicted"/>
<organism evidence="1 2">
    <name type="scientific">Morus notabilis</name>
    <dbReference type="NCBI Taxonomy" id="981085"/>
    <lineage>
        <taxon>Eukaryota</taxon>
        <taxon>Viridiplantae</taxon>
        <taxon>Streptophyta</taxon>
        <taxon>Embryophyta</taxon>
        <taxon>Tracheophyta</taxon>
        <taxon>Spermatophyta</taxon>
        <taxon>Magnoliopsida</taxon>
        <taxon>eudicotyledons</taxon>
        <taxon>Gunneridae</taxon>
        <taxon>Pentapetalae</taxon>
        <taxon>rosids</taxon>
        <taxon>fabids</taxon>
        <taxon>Rosales</taxon>
        <taxon>Moraceae</taxon>
        <taxon>Moreae</taxon>
        <taxon>Morus</taxon>
    </lineage>
</organism>
<accession>W9QD51</accession>